<feature type="region of interest" description="Disordered" evidence="1">
    <location>
        <begin position="105"/>
        <end position="124"/>
    </location>
</feature>
<dbReference type="EMBL" id="KT033469">
    <property type="protein sequence ID" value="ALL42274.1"/>
    <property type="molecule type" value="Genomic_DNA"/>
</dbReference>
<sequence length="124" mass="13488">MAEGLSGSPRENHLTGKAHGEVCNSMKRIAIVLYLSLAACGDVEEMKPPYKSPEERVISEPAHGLGVIFGKPDPNYVPPGTPVDSPGFKLEIPEERWKKMTLNQYGEAVPNENEPVTSNSQATQ</sequence>
<dbReference type="EMBL" id="KT033470">
    <property type="protein sequence ID" value="ALL42432.1"/>
    <property type="molecule type" value="Genomic_DNA"/>
</dbReference>
<accession>A0A189PGY2</accession>
<evidence type="ECO:0000256" key="1">
    <source>
        <dbReference type="SAM" id="MobiDB-lite"/>
    </source>
</evidence>
<keyword evidence="3" id="KW-0614">Plasmid</keyword>
<name>A0A189PGY2_AERSS</name>
<dbReference type="AlphaFoldDB" id="A0A189PGY2"/>
<evidence type="ECO:0000313" key="2">
    <source>
        <dbReference type="EMBL" id="ALL42274.1"/>
    </source>
</evidence>
<geneLocation type="plasmid" evidence="3">
    <name>pAsa4c</name>
</geneLocation>
<reference evidence="3" key="1">
    <citation type="submission" date="2015-06" db="EMBL/GenBank/DDBJ databases">
        <title>Antimicrobial resistance-carrying plasmid pAsa4 variants found in Aeromonas salmonicida subsp. salmonicida: general architecture, construction blocks and gene elimination.</title>
        <authorList>
            <person name="Tanaka K.H."/>
            <person name="Vincent A.T."/>
            <person name="Trudel M.V."/>
            <person name="Paquet V.E."/>
            <person name="Frenette M."/>
            <person name="Charette S.J."/>
        </authorList>
    </citation>
    <scope>NUCLEOTIDE SEQUENCE</scope>
    <source>
        <strain evidence="2">01-B522</strain>
        <strain evidence="3">JF2267</strain>
        <plasmid evidence="2">pAsa4b</plasmid>
        <plasmid evidence="3">pAsa4c</plasmid>
    </source>
</reference>
<proteinExistence type="predicted"/>
<feature type="compositionally biased region" description="Polar residues" evidence="1">
    <location>
        <begin position="114"/>
        <end position="124"/>
    </location>
</feature>
<organism evidence="3">
    <name type="scientific">Aeromonas salmonicida subsp. salmonicida</name>
    <dbReference type="NCBI Taxonomy" id="29491"/>
    <lineage>
        <taxon>Bacteria</taxon>
        <taxon>Pseudomonadati</taxon>
        <taxon>Pseudomonadota</taxon>
        <taxon>Gammaproteobacteria</taxon>
        <taxon>Aeromonadales</taxon>
        <taxon>Aeromonadaceae</taxon>
        <taxon>Aeromonas</taxon>
    </lineage>
</organism>
<geneLocation type="plasmid" evidence="2">
    <name>pAsa4b</name>
</geneLocation>
<evidence type="ECO:0000313" key="3">
    <source>
        <dbReference type="EMBL" id="ALL42432.1"/>
    </source>
</evidence>
<protein>
    <submittedName>
        <fullName evidence="3">Uncharacterized protein</fullName>
    </submittedName>
</protein>